<dbReference type="GO" id="GO:0010436">
    <property type="term" value="F:carotenoid dioxygenase activity"/>
    <property type="evidence" value="ECO:0007669"/>
    <property type="project" value="UniProtKB-UniRule"/>
</dbReference>
<dbReference type="AlphaFoldDB" id="A0A418PQD5"/>
<feature type="transmembrane region" description="Helical" evidence="1">
    <location>
        <begin position="69"/>
        <end position="94"/>
    </location>
</feature>
<comment type="caution">
    <text evidence="2">The sequence shown here is derived from an EMBL/GenBank/DDBJ whole genome shotgun (WGS) entry which is preliminary data.</text>
</comment>
<dbReference type="GO" id="GO:0005886">
    <property type="term" value="C:plasma membrane"/>
    <property type="evidence" value="ECO:0007669"/>
    <property type="project" value="UniProtKB-SubCell"/>
</dbReference>
<keyword evidence="1" id="KW-0560">Oxidoreductase</keyword>
<keyword evidence="1" id="KW-1133">Transmembrane helix</keyword>
<feature type="transmembrane region" description="Helical" evidence="1">
    <location>
        <begin position="31"/>
        <end position="48"/>
    </location>
</feature>
<dbReference type="GO" id="GO:0016121">
    <property type="term" value="P:carotene catabolic process"/>
    <property type="evidence" value="ECO:0007669"/>
    <property type="project" value="UniProtKB-UniRule"/>
</dbReference>
<dbReference type="Pfam" id="PF15461">
    <property type="entry name" value="BCD"/>
    <property type="match status" value="1"/>
</dbReference>
<accession>A0A418PQD5</accession>
<dbReference type="NCBIfam" id="TIGR03753">
    <property type="entry name" value="blh_monoox"/>
    <property type="match status" value="1"/>
</dbReference>
<evidence type="ECO:0000313" key="3">
    <source>
        <dbReference type="Proteomes" id="UP000283522"/>
    </source>
</evidence>
<dbReference type="GO" id="GO:0004497">
    <property type="term" value="F:monooxygenase activity"/>
    <property type="evidence" value="ECO:0007669"/>
    <property type="project" value="UniProtKB-KW"/>
</dbReference>
<keyword evidence="1" id="KW-0472">Membrane</keyword>
<keyword evidence="1" id="KW-1003">Cell membrane</keyword>
<keyword evidence="1" id="KW-0408">Iron</keyword>
<dbReference type="EMBL" id="QXML01000006">
    <property type="protein sequence ID" value="RIW14514.1"/>
    <property type="molecule type" value="Genomic_DNA"/>
</dbReference>
<gene>
    <name evidence="2" type="ORF">D0X99_13235</name>
</gene>
<organism evidence="2 3">
    <name type="scientific">Algoriphagus lacus</name>
    <dbReference type="NCBI Taxonomy" id="2056311"/>
    <lineage>
        <taxon>Bacteria</taxon>
        <taxon>Pseudomonadati</taxon>
        <taxon>Bacteroidota</taxon>
        <taxon>Cytophagia</taxon>
        <taxon>Cytophagales</taxon>
        <taxon>Cyclobacteriaceae</taxon>
        <taxon>Algoriphagus</taxon>
    </lineage>
</organism>
<protein>
    <recommendedName>
        <fullName evidence="1">Probable beta-carotene 15,15'-dioxygenase</fullName>
        <ecNumber evidence="1">1.13.11.63</ecNumber>
    </recommendedName>
</protein>
<dbReference type="GO" id="GO:0003834">
    <property type="term" value="F:beta-carotene 15,15'-dioxygenase activity"/>
    <property type="evidence" value="ECO:0007669"/>
    <property type="project" value="UniProtKB-EC"/>
</dbReference>
<proteinExistence type="inferred from homology"/>
<dbReference type="GO" id="GO:0005506">
    <property type="term" value="F:iron ion binding"/>
    <property type="evidence" value="ECO:0007669"/>
    <property type="project" value="UniProtKB-UniRule"/>
</dbReference>
<keyword evidence="3" id="KW-1185">Reference proteome</keyword>
<evidence type="ECO:0000256" key="1">
    <source>
        <dbReference type="HAMAP-Rule" id="MF_02093"/>
    </source>
</evidence>
<comment type="function">
    <text evidence="1">Catalyzes the cleavage of beta-carotene at its central double bond (15,15') to yield two molecules of all-trans-retinal.</text>
</comment>
<feature type="transmembrane region" description="Helical" evidence="1">
    <location>
        <begin position="263"/>
        <end position="282"/>
    </location>
</feature>
<keyword evidence="2" id="KW-0503">Monooxygenase</keyword>
<dbReference type="RefSeq" id="WP_119478312.1">
    <property type="nucleotide sequence ID" value="NZ_QXML01000006.1"/>
</dbReference>
<comment type="catalytic activity">
    <reaction evidence="1">
        <text>all-trans-beta-carotene + O2 = 2 all-trans-retinal</text>
        <dbReference type="Rhea" id="RHEA:32887"/>
        <dbReference type="ChEBI" id="CHEBI:15379"/>
        <dbReference type="ChEBI" id="CHEBI:17579"/>
        <dbReference type="ChEBI" id="CHEBI:17898"/>
        <dbReference type="EC" id="1.13.11.63"/>
    </reaction>
</comment>
<keyword evidence="1" id="KW-0812">Transmembrane</keyword>
<dbReference type="Proteomes" id="UP000283522">
    <property type="component" value="Unassembled WGS sequence"/>
</dbReference>
<keyword evidence="1" id="KW-0479">Metal-binding</keyword>
<sequence>MNRIEFFFKILGAVICLLFISKPEIHLMVEWTLVAVILLTVGIPHGAIDHLLTNPQLERRSFTRFLIHYLLLIAVYSILWYMAPIPALAAFLLMSAYHFGQSHFLAQNQPNHTAWAVYGLRGGYFLAAILCGDLEATQEILAPILEFELSPVSRLLLVAGFGFISGISQLVFGPKFTAIQALELLVLGPTLYFSPLLVGFVVYFGFWHSLPSMLVEYSYLKNLPFCNSLGKFSLQLLPFSVISVIGMGILLSVGTRFLTGQELILMFFVIISLISFPHILYMDKFLKEKNQN</sequence>
<name>A0A418PQD5_9BACT</name>
<feature type="transmembrane region" description="Helical" evidence="1">
    <location>
        <begin position="7"/>
        <end position="25"/>
    </location>
</feature>
<dbReference type="HAMAP" id="MF_02093">
    <property type="entry name" value="Beta_carotene_diox"/>
    <property type="match status" value="1"/>
</dbReference>
<comment type="similarity">
    <text evidence="1">Belongs to the Brp/Blh beta-carotene diooxygenase family.</text>
</comment>
<feature type="transmembrane region" description="Helical" evidence="1">
    <location>
        <begin position="236"/>
        <end position="257"/>
    </location>
</feature>
<feature type="transmembrane region" description="Helical" evidence="1">
    <location>
        <begin position="192"/>
        <end position="215"/>
    </location>
</feature>
<dbReference type="InterPro" id="IPR022270">
    <property type="entry name" value="Blh_diox"/>
</dbReference>
<reference evidence="2 3" key="1">
    <citation type="submission" date="2018-09" db="EMBL/GenBank/DDBJ databases">
        <authorList>
            <person name="Wang X."/>
            <person name="Du Z."/>
        </authorList>
    </citation>
    <scope>NUCLEOTIDE SEQUENCE [LARGE SCALE GENOMIC DNA]</scope>
    <source>
        <strain evidence="2 3">N3</strain>
    </source>
</reference>
<comment type="caution">
    <text evidence="1">Lacks conserved residue(s) required for the propagation of feature annotation.</text>
</comment>
<comment type="subcellular location">
    <subcellularLocation>
        <location evidence="1">Cell membrane</location>
        <topology evidence="1">Multi-pass membrane protein</topology>
    </subcellularLocation>
</comment>
<dbReference type="EC" id="1.13.11.63" evidence="1"/>
<dbReference type="OrthoDB" id="945227at2"/>
<evidence type="ECO:0000313" key="2">
    <source>
        <dbReference type="EMBL" id="RIW14514.1"/>
    </source>
</evidence>
<keyword evidence="1" id="KW-0223">Dioxygenase</keyword>
<feature type="transmembrane region" description="Helical" evidence="1">
    <location>
        <begin position="155"/>
        <end position="172"/>
    </location>
</feature>
<comment type="cofactor">
    <cofactor evidence="1">
        <name>Fe(2+)</name>
        <dbReference type="ChEBI" id="CHEBI:29033"/>
    </cofactor>
</comment>